<dbReference type="InterPro" id="IPR036890">
    <property type="entry name" value="HATPase_C_sf"/>
</dbReference>
<dbReference type="AlphaFoldDB" id="A0A7K1XSN5"/>
<evidence type="ECO:0000256" key="3">
    <source>
        <dbReference type="ARBA" id="ARBA00022553"/>
    </source>
</evidence>
<sequence>MKLAQHYNRVNLVTSLIVLGLTGVIYYAFIHFILSKQLDKDLLIEEDEIREYVQTYGKLPLPGDFRDQKVHYIIVPAGRPHERRFEDVEYRNDKEDEIEPGRSLETVIKVGDKFYEVTISKSKVESEDLIRVIFLITLLVTAVLLISLIVINRFVLGRLWKPFHSTLNEMKAFNLADMRELSPAQTHIDEFRELNTAAATMASRVKEDYKELKSFTDNASHEMMTPLAVINSKLDTLLQTESFSDKQGVVIEDIYIAVGRLSRLNQSLLLLARMENSLIDDFGEIELYSQLEQKIRQFQELIELNGLTVTFAGEVKSIRASKYLLDILLNNLIGNAIRHNHPGGTVMIGLNNGGLAITNTGSSQGLDPSIIFKRFSKADTSEGMGLGLALSRQIAVYHGYALEYRFQDEKHVFSISF</sequence>
<keyword evidence="3" id="KW-0597">Phosphoprotein</keyword>
<dbReference type="PANTHER" id="PTHR45436">
    <property type="entry name" value="SENSOR HISTIDINE KINASE YKOH"/>
    <property type="match status" value="1"/>
</dbReference>
<evidence type="ECO:0000256" key="1">
    <source>
        <dbReference type="ARBA" id="ARBA00000085"/>
    </source>
</evidence>
<comment type="catalytic activity">
    <reaction evidence="1">
        <text>ATP + protein L-histidine = ADP + protein N-phospho-L-histidine.</text>
        <dbReference type="EC" id="2.7.13.3"/>
    </reaction>
</comment>
<gene>
    <name evidence="10" type="ORF">GS398_01830</name>
</gene>
<comment type="caution">
    <text evidence="10">The sequence shown here is derived from an EMBL/GenBank/DDBJ whole genome shotgun (WGS) entry which is preliminary data.</text>
</comment>
<accession>A0A7K1XSN5</accession>
<dbReference type="Proteomes" id="UP000451233">
    <property type="component" value="Unassembled WGS sequence"/>
</dbReference>
<evidence type="ECO:0000313" key="10">
    <source>
        <dbReference type="EMBL" id="MXV14023.1"/>
    </source>
</evidence>
<dbReference type="SMART" id="SM00387">
    <property type="entry name" value="HATPase_c"/>
    <property type="match status" value="1"/>
</dbReference>
<dbReference type="Pfam" id="PF02518">
    <property type="entry name" value="HATPase_c"/>
    <property type="match status" value="1"/>
</dbReference>
<keyword evidence="8" id="KW-0472">Membrane</keyword>
<evidence type="ECO:0000256" key="2">
    <source>
        <dbReference type="ARBA" id="ARBA00012438"/>
    </source>
</evidence>
<dbReference type="InterPro" id="IPR036097">
    <property type="entry name" value="HisK_dim/P_sf"/>
</dbReference>
<dbReference type="GO" id="GO:0005886">
    <property type="term" value="C:plasma membrane"/>
    <property type="evidence" value="ECO:0007669"/>
    <property type="project" value="TreeGrafter"/>
</dbReference>
<dbReference type="SUPFAM" id="SSF47384">
    <property type="entry name" value="Homodimeric domain of signal transducing histidine kinase"/>
    <property type="match status" value="1"/>
</dbReference>
<feature type="transmembrane region" description="Helical" evidence="8">
    <location>
        <begin position="12"/>
        <end position="34"/>
    </location>
</feature>
<evidence type="ECO:0000259" key="9">
    <source>
        <dbReference type="PROSITE" id="PS50109"/>
    </source>
</evidence>
<evidence type="ECO:0000256" key="7">
    <source>
        <dbReference type="ARBA" id="ARBA00022989"/>
    </source>
</evidence>
<keyword evidence="6 10" id="KW-0418">Kinase</keyword>
<name>A0A7K1XSN5_9SPHI</name>
<dbReference type="CDD" id="cd00082">
    <property type="entry name" value="HisKA"/>
    <property type="match status" value="1"/>
</dbReference>
<dbReference type="SUPFAM" id="SSF55874">
    <property type="entry name" value="ATPase domain of HSP90 chaperone/DNA topoisomerase II/histidine kinase"/>
    <property type="match status" value="1"/>
</dbReference>
<dbReference type="EC" id="2.7.13.3" evidence="2"/>
<keyword evidence="4" id="KW-0808">Transferase</keyword>
<keyword evidence="11" id="KW-1185">Reference proteome</keyword>
<dbReference type="Gene3D" id="3.30.565.10">
    <property type="entry name" value="Histidine kinase-like ATPase, C-terminal domain"/>
    <property type="match status" value="1"/>
</dbReference>
<dbReference type="EMBL" id="WVHS01000001">
    <property type="protein sequence ID" value="MXV14023.1"/>
    <property type="molecule type" value="Genomic_DNA"/>
</dbReference>
<dbReference type="Pfam" id="PF00512">
    <property type="entry name" value="HisKA"/>
    <property type="match status" value="1"/>
</dbReference>
<dbReference type="InterPro" id="IPR003594">
    <property type="entry name" value="HATPase_dom"/>
</dbReference>
<evidence type="ECO:0000256" key="8">
    <source>
        <dbReference type="SAM" id="Phobius"/>
    </source>
</evidence>
<evidence type="ECO:0000256" key="5">
    <source>
        <dbReference type="ARBA" id="ARBA00022692"/>
    </source>
</evidence>
<feature type="transmembrane region" description="Helical" evidence="8">
    <location>
        <begin position="129"/>
        <end position="151"/>
    </location>
</feature>
<keyword evidence="5 8" id="KW-0812">Transmembrane</keyword>
<dbReference type="PROSITE" id="PS50109">
    <property type="entry name" value="HIS_KIN"/>
    <property type="match status" value="1"/>
</dbReference>
<evidence type="ECO:0000256" key="6">
    <source>
        <dbReference type="ARBA" id="ARBA00022777"/>
    </source>
</evidence>
<dbReference type="RefSeq" id="WP_160905032.1">
    <property type="nucleotide sequence ID" value="NZ_WVHS01000001.1"/>
</dbReference>
<evidence type="ECO:0000313" key="11">
    <source>
        <dbReference type="Proteomes" id="UP000451233"/>
    </source>
</evidence>
<dbReference type="GO" id="GO:0000155">
    <property type="term" value="F:phosphorelay sensor kinase activity"/>
    <property type="evidence" value="ECO:0007669"/>
    <property type="project" value="InterPro"/>
</dbReference>
<feature type="domain" description="Histidine kinase" evidence="9">
    <location>
        <begin position="218"/>
        <end position="417"/>
    </location>
</feature>
<dbReference type="SMART" id="SM00388">
    <property type="entry name" value="HisKA"/>
    <property type="match status" value="1"/>
</dbReference>
<organism evidence="10 11">
    <name type="scientific">Hufsiella ginkgonis</name>
    <dbReference type="NCBI Taxonomy" id="2695274"/>
    <lineage>
        <taxon>Bacteria</taxon>
        <taxon>Pseudomonadati</taxon>
        <taxon>Bacteroidota</taxon>
        <taxon>Sphingobacteriia</taxon>
        <taxon>Sphingobacteriales</taxon>
        <taxon>Sphingobacteriaceae</taxon>
        <taxon>Hufsiella</taxon>
    </lineage>
</organism>
<proteinExistence type="predicted"/>
<dbReference type="InterPro" id="IPR050428">
    <property type="entry name" value="TCS_sensor_his_kinase"/>
</dbReference>
<protein>
    <recommendedName>
        <fullName evidence="2">histidine kinase</fullName>
        <ecNumber evidence="2">2.7.13.3</ecNumber>
    </recommendedName>
</protein>
<dbReference type="Gene3D" id="1.10.287.130">
    <property type="match status" value="1"/>
</dbReference>
<dbReference type="PANTHER" id="PTHR45436:SF5">
    <property type="entry name" value="SENSOR HISTIDINE KINASE TRCS"/>
    <property type="match status" value="1"/>
</dbReference>
<reference evidence="10 11" key="1">
    <citation type="submission" date="2019-11" db="EMBL/GenBank/DDBJ databases">
        <title>Pedobacter sp. HMF7056 Genome sequencing and assembly.</title>
        <authorList>
            <person name="Kang H."/>
            <person name="Kim H."/>
            <person name="Joh K."/>
        </authorList>
    </citation>
    <scope>NUCLEOTIDE SEQUENCE [LARGE SCALE GENOMIC DNA]</scope>
    <source>
        <strain evidence="10 11">HMF7056</strain>
    </source>
</reference>
<keyword evidence="7 8" id="KW-1133">Transmembrane helix</keyword>
<dbReference type="InterPro" id="IPR003661">
    <property type="entry name" value="HisK_dim/P_dom"/>
</dbReference>
<dbReference type="InterPro" id="IPR005467">
    <property type="entry name" value="His_kinase_dom"/>
</dbReference>
<dbReference type="CDD" id="cd00075">
    <property type="entry name" value="HATPase"/>
    <property type="match status" value="1"/>
</dbReference>
<evidence type="ECO:0000256" key="4">
    <source>
        <dbReference type="ARBA" id="ARBA00022679"/>
    </source>
</evidence>